<reference evidence="3" key="1">
    <citation type="journal article" date="2019" name="Int. J. Syst. Evol. Microbiol.">
        <title>The Global Catalogue of Microorganisms (GCM) 10K type strain sequencing project: providing services to taxonomists for standard genome sequencing and annotation.</title>
        <authorList>
            <consortium name="The Broad Institute Genomics Platform"/>
            <consortium name="The Broad Institute Genome Sequencing Center for Infectious Disease"/>
            <person name="Wu L."/>
            <person name="Ma J."/>
        </authorList>
    </citation>
    <scope>NUCLEOTIDE SEQUENCE [LARGE SCALE GENOMIC DNA]</scope>
    <source>
        <strain evidence="3">JCM 16904</strain>
    </source>
</reference>
<dbReference type="RefSeq" id="WP_344872903.1">
    <property type="nucleotide sequence ID" value="NZ_BAAAZP010000009.1"/>
</dbReference>
<organism evidence="2 3">
    <name type="scientific">Nonomuraea antimicrobica</name>
    <dbReference type="NCBI Taxonomy" id="561173"/>
    <lineage>
        <taxon>Bacteria</taxon>
        <taxon>Bacillati</taxon>
        <taxon>Actinomycetota</taxon>
        <taxon>Actinomycetes</taxon>
        <taxon>Streptosporangiales</taxon>
        <taxon>Streptosporangiaceae</taxon>
        <taxon>Nonomuraea</taxon>
    </lineage>
</organism>
<feature type="transmembrane region" description="Helical" evidence="1">
    <location>
        <begin position="287"/>
        <end position="303"/>
    </location>
</feature>
<keyword evidence="1" id="KW-1133">Transmembrane helix</keyword>
<feature type="transmembrane region" description="Helical" evidence="1">
    <location>
        <begin position="31"/>
        <end position="50"/>
    </location>
</feature>
<dbReference type="EMBL" id="BAAAZP010000009">
    <property type="protein sequence ID" value="GAA3646992.1"/>
    <property type="molecule type" value="Genomic_DNA"/>
</dbReference>
<gene>
    <name evidence="2" type="ORF">GCM10022224_007250</name>
</gene>
<sequence>MSPALVIGPLLAAGLVLAVLAQRRGWAPPLWAALCAGAVLRIAAMAWAVADQSQPYDFANDFSEAAGKVLDGLNPTMHMREGGWHFLPFLAYVLAGQQGLGELVGLSWGVSGRIVPVLADLALIPLVARLADERGALRAFQYACVPLGIMVSGIHGQFPPITLALGVGALVAARAGRAHWAGLLIGLSVTCANWSVLLVPGVLMAVWAGNARRPGTARRQCLAVLGWTAAVPGAFLVSSTVFLDTPVTGLVELAKAIMSTRPVVGDWGWTALATGGTMTVSPALGQIGMPVLLIGLLAAGWWWRKADPVALTAVLILVFLVVTYRLGAQYLMWPVPYLIARPPRFVWPAITAASAWAAAGYLHVETLLGMTWWQFHTFWSLSSLLVIALLVAALPSREAAAQVRGPLRRDPAPVAAGATDP</sequence>
<comment type="caution">
    <text evidence="2">The sequence shown here is derived from an EMBL/GenBank/DDBJ whole genome shotgun (WGS) entry which is preliminary data.</text>
</comment>
<evidence type="ECO:0000313" key="3">
    <source>
        <dbReference type="Proteomes" id="UP001500902"/>
    </source>
</evidence>
<evidence type="ECO:0008006" key="4">
    <source>
        <dbReference type="Google" id="ProtNLM"/>
    </source>
</evidence>
<name>A0ABP7B3M0_9ACTN</name>
<evidence type="ECO:0000313" key="2">
    <source>
        <dbReference type="EMBL" id="GAA3646992.1"/>
    </source>
</evidence>
<evidence type="ECO:0000256" key="1">
    <source>
        <dbReference type="SAM" id="Phobius"/>
    </source>
</evidence>
<feature type="transmembrane region" description="Helical" evidence="1">
    <location>
        <begin position="106"/>
        <end position="127"/>
    </location>
</feature>
<dbReference type="Proteomes" id="UP001500902">
    <property type="component" value="Unassembled WGS sequence"/>
</dbReference>
<feature type="transmembrane region" description="Helical" evidence="1">
    <location>
        <begin position="178"/>
        <end position="209"/>
    </location>
</feature>
<feature type="transmembrane region" description="Helical" evidence="1">
    <location>
        <begin position="376"/>
        <end position="394"/>
    </location>
</feature>
<feature type="transmembrane region" description="Helical" evidence="1">
    <location>
        <begin position="309"/>
        <end position="333"/>
    </location>
</feature>
<keyword evidence="1" id="KW-0472">Membrane</keyword>
<keyword evidence="1" id="KW-0812">Transmembrane</keyword>
<protein>
    <recommendedName>
        <fullName evidence="4">Alpha-1,2-mannosyltransferase</fullName>
    </recommendedName>
</protein>
<feature type="transmembrane region" description="Helical" evidence="1">
    <location>
        <begin position="221"/>
        <end position="243"/>
    </location>
</feature>
<keyword evidence="3" id="KW-1185">Reference proteome</keyword>
<accession>A0ABP7B3M0</accession>
<proteinExistence type="predicted"/>